<evidence type="ECO:0000313" key="2">
    <source>
        <dbReference type="Proteomes" id="UP000001203"/>
    </source>
</evidence>
<reference evidence="1 2" key="1">
    <citation type="journal article" date="2008" name="Proc. Natl. Acad. Sci. U.S.A.">
        <title>The genome of Cyanothece 51142, a unicellular diazotrophic cyanobacterium important in the marine nitrogen cycle.</title>
        <authorList>
            <person name="Welsh E.A."/>
            <person name="Liberton M."/>
            <person name="Stoeckel J."/>
            <person name="Loh T."/>
            <person name="Elvitigala T."/>
            <person name="Wang C."/>
            <person name="Wollam A."/>
            <person name="Fulton R.S."/>
            <person name="Clifton S.W."/>
            <person name="Jacobs J.M."/>
            <person name="Aurora R."/>
            <person name="Ghosh B.K."/>
            <person name="Sherman L.A."/>
            <person name="Smith R.D."/>
            <person name="Wilson R.K."/>
            <person name="Pakrasi H.B."/>
        </authorList>
    </citation>
    <scope>NUCLEOTIDE SEQUENCE [LARGE SCALE GENOMIC DNA]</scope>
    <source>
        <strain evidence="2">ATCC 51142 / BH68</strain>
    </source>
</reference>
<gene>
    <name evidence="1" type="ordered locus">cce_2597</name>
</gene>
<keyword evidence="2" id="KW-1185">Reference proteome</keyword>
<evidence type="ECO:0000313" key="1">
    <source>
        <dbReference type="EMBL" id="ACB51945.1"/>
    </source>
</evidence>
<accession>B1WSF9</accession>
<proteinExistence type="predicted"/>
<dbReference type="KEGG" id="cyt:cce_2597"/>
<sequence>MFIKTNFIMWRVNVRCDQDAWKQSGGDFKTMTENYQVELIGSQKMPDGKRIMAYKMDDISDVETFIEDCVKFPGFTADFESL</sequence>
<dbReference type="Proteomes" id="UP000001203">
    <property type="component" value="Chromosome circular"/>
</dbReference>
<dbReference type="AlphaFoldDB" id="B1WSF9"/>
<name>B1WSF9_CROS5</name>
<dbReference type="STRING" id="43989.cce_2597"/>
<protein>
    <submittedName>
        <fullName evidence="1">Uncharacterized protein</fullName>
    </submittedName>
</protein>
<dbReference type="HOGENOM" id="CLU_2686694_0_0_3"/>
<dbReference type="eggNOG" id="ENOG5033AXD">
    <property type="taxonomic scope" value="Bacteria"/>
</dbReference>
<dbReference type="EMBL" id="CP000806">
    <property type="protein sequence ID" value="ACB51945.1"/>
    <property type="molecule type" value="Genomic_DNA"/>
</dbReference>
<organism evidence="1 2">
    <name type="scientific">Crocosphaera subtropica (strain ATCC 51142 / BH68)</name>
    <name type="common">Cyanothece sp. (strain ATCC 51142)</name>
    <dbReference type="NCBI Taxonomy" id="43989"/>
    <lineage>
        <taxon>Bacteria</taxon>
        <taxon>Bacillati</taxon>
        <taxon>Cyanobacteriota</taxon>
        <taxon>Cyanophyceae</taxon>
        <taxon>Oscillatoriophycideae</taxon>
        <taxon>Chroococcales</taxon>
        <taxon>Aphanothecaceae</taxon>
        <taxon>Crocosphaera</taxon>
        <taxon>Crocosphaera subtropica</taxon>
    </lineage>
</organism>